<dbReference type="EMBL" id="JAFNEN010000095">
    <property type="protein sequence ID" value="KAG8194981.1"/>
    <property type="molecule type" value="Genomic_DNA"/>
</dbReference>
<evidence type="ECO:0000313" key="2">
    <source>
        <dbReference type="Proteomes" id="UP000827092"/>
    </source>
</evidence>
<protein>
    <submittedName>
        <fullName evidence="1">Uncharacterized protein</fullName>
    </submittedName>
</protein>
<sequence length="122" mass="13625">MRPAKTGCVGKCRSRIFRSSTPNCPLCRSNGWSIVWSVPMIYPGVGGHEEFVDDKVHKVVTVVNSPVHHHVQRERVREWGDEPGYGLLLAYLRRVLPVNSRKGVPATRVDQPVLIVACLARA</sequence>
<gene>
    <name evidence="1" type="ORF">JTE90_008159</name>
</gene>
<dbReference type="Proteomes" id="UP000827092">
    <property type="component" value="Unassembled WGS sequence"/>
</dbReference>
<keyword evidence="2" id="KW-1185">Reference proteome</keyword>
<name>A0AAV6VH64_9ARAC</name>
<organism evidence="1 2">
    <name type="scientific">Oedothorax gibbosus</name>
    <dbReference type="NCBI Taxonomy" id="931172"/>
    <lineage>
        <taxon>Eukaryota</taxon>
        <taxon>Metazoa</taxon>
        <taxon>Ecdysozoa</taxon>
        <taxon>Arthropoda</taxon>
        <taxon>Chelicerata</taxon>
        <taxon>Arachnida</taxon>
        <taxon>Araneae</taxon>
        <taxon>Araneomorphae</taxon>
        <taxon>Entelegynae</taxon>
        <taxon>Araneoidea</taxon>
        <taxon>Linyphiidae</taxon>
        <taxon>Erigoninae</taxon>
        <taxon>Oedothorax</taxon>
    </lineage>
</organism>
<reference evidence="1 2" key="1">
    <citation type="journal article" date="2022" name="Nat. Ecol. Evol.">
        <title>A masculinizing supergene underlies an exaggerated male reproductive morph in a spider.</title>
        <authorList>
            <person name="Hendrickx F."/>
            <person name="De Corte Z."/>
            <person name="Sonet G."/>
            <person name="Van Belleghem S.M."/>
            <person name="Kostlbacher S."/>
            <person name="Vangestel C."/>
        </authorList>
    </citation>
    <scope>NUCLEOTIDE SEQUENCE [LARGE SCALE GENOMIC DNA]</scope>
    <source>
        <strain evidence="1">W744_W776</strain>
    </source>
</reference>
<accession>A0AAV6VH64</accession>
<proteinExistence type="predicted"/>
<evidence type="ECO:0000313" key="1">
    <source>
        <dbReference type="EMBL" id="KAG8194981.1"/>
    </source>
</evidence>
<dbReference type="AlphaFoldDB" id="A0AAV6VH64"/>
<comment type="caution">
    <text evidence="1">The sequence shown here is derived from an EMBL/GenBank/DDBJ whole genome shotgun (WGS) entry which is preliminary data.</text>
</comment>